<dbReference type="AlphaFoldDB" id="A0A841R4K8"/>
<dbReference type="InterPro" id="IPR011989">
    <property type="entry name" value="ARM-like"/>
</dbReference>
<comment type="caution">
    <text evidence="2">The sequence shown here is derived from an EMBL/GenBank/DDBJ whole genome shotgun (WGS) entry which is preliminary data.</text>
</comment>
<name>A0A841R4K8_9SPIO</name>
<accession>A0A841R4K8</accession>
<reference evidence="2 3" key="1">
    <citation type="submission" date="2020-08" db="EMBL/GenBank/DDBJ databases">
        <title>Genomic Encyclopedia of Type Strains, Phase IV (KMG-IV): sequencing the most valuable type-strain genomes for metagenomic binning, comparative biology and taxonomic classification.</title>
        <authorList>
            <person name="Goeker M."/>
        </authorList>
    </citation>
    <scope>NUCLEOTIDE SEQUENCE [LARGE SCALE GENOMIC DNA]</scope>
    <source>
        <strain evidence="2 3">DSM 2461</strain>
    </source>
</reference>
<dbReference type="SMART" id="SM00567">
    <property type="entry name" value="EZ_HEAT"/>
    <property type="match status" value="4"/>
</dbReference>
<dbReference type="PANTHER" id="PTHR12697:SF5">
    <property type="entry name" value="DEOXYHYPUSINE HYDROXYLASE"/>
    <property type="match status" value="1"/>
</dbReference>
<dbReference type="PANTHER" id="PTHR12697">
    <property type="entry name" value="PBS LYASE HEAT-LIKE PROTEIN"/>
    <property type="match status" value="1"/>
</dbReference>
<gene>
    <name evidence="2" type="ORF">HNR50_000379</name>
</gene>
<keyword evidence="1" id="KW-0812">Transmembrane</keyword>
<dbReference type="Pfam" id="PF13646">
    <property type="entry name" value="HEAT_2"/>
    <property type="match status" value="2"/>
</dbReference>
<feature type="transmembrane region" description="Helical" evidence="1">
    <location>
        <begin position="12"/>
        <end position="32"/>
    </location>
</feature>
<dbReference type="InterPro" id="IPR016024">
    <property type="entry name" value="ARM-type_fold"/>
</dbReference>
<protein>
    <submittedName>
        <fullName evidence="2">HEAT repeat protein</fullName>
    </submittedName>
</protein>
<dbReference type="InterPro" id="IPR004155">
    <property type="entry name" value="PBS_lyase_HEAT"/>
</dbReference>
<evidence type="ECO:0000256" key="1">
    <source>
        <dbReference type="SAM" id="Phobius"/>
    </source>
</evidence>
<keyword evidence="1" id="KW-0472">Membrane</keyword>
<keyword evidence="1" id="KW-1133">Transmembrane helix</keyword>
<dbReference type="RefSeq" id="WP_184742897.1">
    <property type="nucleotide sequence ID" value="NZ_JACHGJ010000001.1"/>
</dbReference>
<sequence>MNWKELLTPLNILIVLSGIILMVLIIIIILLLNRNRFKKRLLSVYRDPLLLEKEYQEYFTPARIMGRSQLIEKMALKYGIDLLQIIGINNLWFTELKKHKSKKLYKRVLNYYPERGLFTCFLIALERKDYAAILRNWLDDSEEFLITRRIALSGVGEEFSGEKALDFFREKLPQIREMTGDPLWASRYFAVKILLYDDSDQSSRAVWESIRDPHPLIRKTIASEFQTPNRDKLYNELFRLYLNDPVREVRAAAKDRINHDFTDVYNISIENLQTHEAIHALEHLSSFSKADEDTALRFLDHDNLELRFAAARFLEERGALKRLLEEADLGDRENLKRIDRLLRKSCEVHVSSFLELSAKTNNAGSLYVVTGILADKGEVSLIEPVCRKIFSMNQSTAENIELFDRALLCLNKRGSDQALEYLNDFLRKNRNNDVIVEKILKLLPVRGATIFISNLISFLEDDKFHAREDLRNAICRMDQDLYIQKMLEIIKSDRGTYSHNVRKDALKILIQLKQSFCLQTILENLPILPQHEAREIAGLLTEYDRNEFDRLTEILLESDDASVRSSLISCLPAVDGKSFIKEIRKSLGDADPEVRIASIWALVDFGETKTVSSAIAMLRDPVERVRMEVAMAIAGSGSDNSLLELKDVLFDENEVESVKIPAIRGLGFSESIKSIEILTELLDKTDDFNPVIIKALEGKTSKKEISRLIEIFKDGSPRLRDKLANAFSAMKEEGEEMMVSLLKEDITALKPHICEVLENTGFIENQIRFLKHRDPSLRRKAADELSYIGTASAFRGIVLAARDSDKDVRIAVTRALEQLNNSEGTEILKTLENDPDRKVRKYTAWALERLNSKNME</sequence>
<dbReference type="GO" id="GO:0016491">
    <property type="term" value="F:oxidoreductase activity"/>
    <property type="evidence" value="ECO:0007669"/>
    <property type="project" value="TreeGrafter"/>
</dbReference>
<keyword evidence="3" id="KW-1185">Reference proteome</keyword>
<dbReference type="EMBL" id="JACHGJ010000001">
    <property type="protein sequence ID" value="MBB6478746.1"/>
    <property type="molecule type" value="Genomic_DNA"/>
</dbReference>
<evidence type="ECO:0000313" key="2">
    <source>
        <dbReference type="EMBL" id="MBB6478746.1"/>
    </source>
</evidence>
<dbReference type="Gene3D" id="1.25.10.10">
    <property type="entry name" value="Leucine-rich Repeat Variant"/>
    <property type="match status" value="3"/>
</dbReference>
<proteinExistence type="predicted"/>
<dbReference type="Proteomes" id="UP000587760">
    <property type="component" value="Unassembled WGS sequence"/>
</dbReference>
<evidence type="ECO:0000313" key="3">
    <source>
        <dbReference type="Proteomes" id="UP000587760"/>
    </source>
</evidence>
<organism evidence="2 3">
    <name type="scientific">Spirochaeta isovalerica</name>
    <dbReference type="NCBI Taxonomy" id="150"/>
    <lineage>
        <taxon>Bacteria</taxon>
        <taxon>Pseudomonadati</taxon>
        <taxon>Spirochaetota</taxon>
        <taxon>Spirochaetia</taxon>
        <taxon>Spirochaetales</taxon>
        <taxon>Spirochaetaceae</taxon>
        <taxon>Spirochaeta</taxon>
    </lineage>
</organism>
<dbReference type="SUPFAM" id="SSF48371">
    <property type="entry name" value="ARM repeat"/>
    <property type="match status" value="2"/>
</dbReference>